<dbReference type="Gene3D" id="3.40.50.2300">
    <property type="match status" value="1"/>
</dbReference>
<reference evidence="10 11" key="1">
    <citation type="submission" date="2018-07" db="EMBL/GenBank/DDBJ databases">
        <title>Complete genome sequence of a Pseudomonas plecoglossicida strain pathogenic to the marine fish, Larimichthys crocea.</title>
        <authorList>
            <person name="Tao Z."/>
        </authorList>
    </citation>
    <scope>NUCLEOTIDE SEQUENCE [LARGE SCALE GENOMIC DNA]</scope>
    <source>
        <strain evidence="10 11">XSDHY-P</strain>
    </source>
</reference>
<dbReference type="PROSITE" id="PS50043">
    <property type="entry name" value="HTH_LUXR_2"/>
    <property type="match status" value="1"/>
</dbReference>
<dbReference type="InterPro" id="IPR001789">
    <property type="entry name" value="Sig_transdc_resp-reg_receiver"/>
</dbReference>
<keyword evidence="1" id="KW-0597">Phosphoprotein</keyword>
<evidence type="ECO:0000256" key="2">
    <source>
        <dbReference type="ARBA" id="ARBA00022777"/>
    </source>
</evidence>
<protein>
    <submittedName>
        <fullName evidence="10">Response regulator</fullName>
    </submittedName>
</protein>
<feature type="domain" description="HTH luxR-type" evidence="7">
    <location>
        <begin position="140"/>
        <end position="205"/>
    </location>
</feature>
<dbReference type="RefSeq" id="WP_016391279.1">
    <property type="nucleotide sequence ID" value="NZ_CP031146.1"/>
</dbReference>
<dbReference type="Pfam" id="PF08448">
    <property type="entry name" value="PAS_4"/>
    <property type="match status" value="1"/>
</dbReference>
<keyword evidence="5" id="KW-0804">Transcription</keyword>
<feature type="domain" description="Response regulatory" evidence="8">
    <location>
        <begin position="3"/>
        <end position="118"/>
    </location>
</feature>
<dbReference type="SUPFAM" id="SSF55785">
    <property type="entry name" value="PYP-like sensor domain (PAS domain)"/>
    <property type="match status" value="1"/>
</dbReference>
<keyword evidence="3" id="KW-0805">Transcription regulation</keyword>
<keyword evidence="4" id="KW-0238">DNA-binding</keyword>
<dbReference type="GO" id="GO:0016301">
    <property type="term" value="F:kinase activity"/>
    <property type="evidence" value="ECO:0007669"/>
    <property type="project" value="UniProtKB-KW"/>
</dbReference>
<comment type="caution">
    <text evidence="6">Lacks conserved residue(s) required for the propagation of feature annotation.</text>
</comment>
<dbReference type="PROSITE" id="PS00622">
    <property type="entry name" value="HTH_LUXR_1"/>
    <property type="match status" value="1"/>
</dbReference>
<evidence type="ECO:0000313" key="10">
    <source>
        <dbReference type="EMBL" id="AXM94840.1"/>
    </source>
</evidence>
<organism evidence="10 11">
    <name type="scientific">Pseudomonas plecoglossicida</name>
    <dbReference type="NCBI Taxonomy" id="70775"/>
    <lineage>
        <taxon>Bacteria</taxon>
        <taxon>Pseudomonadati</taxon>
        <taxon>Pseudomonadota</taxon>
        <taxon>Gammaproteobacteria</taxon>
        <taxon>Pseudomonadales</taxon>
        <taxon>Pseudomonadaceae</taxon>
        <taxon>Pseudomonas</taxon>
    </lineage>
</organism>
<proteinExistence type="predicted"/>
<dbReference type="Proteomes" id="UP000256503">
    <property type="component" value="Chromosome"/>
</dbReference>
<dbReference type="EMBL" id="CP031146">
    <property type="protein sequence ID" value="AXM94840.1"/>
    <property type="molecule type" value="Genomic_DNA"/>
</dbReference>
<evidence type="ECO:0000256" key="6">
    <source>
        <dbReference type="PROSITE-ProRule" id="PRU00169"/>
    </source>
</evidence>
<gene>
    <name evidence="10" type="ORF">DVB73_02905</name>
</gene>
<dbReference type="PROSITE" id="PS50112">
    <property type="entry name" value="PAS"/>
    <property type="match status" value="1"/>
</dbReference>
<keyword evidence="2" id="KW-0808">Transferase</keyword>
<dbReference type="Gene3D" id="3.30.450.20">
    <property type="entry name" value="PAS domain"/>
    <property type="match status" value="1"/>
</dbReference>
<dbReference type="Pfam" id="PF00196">
    <property type="entry name" value="GerE"/>
    <property type="match status" value="1"/>
</dbReference>
<name>A0AAD0QUE2_PSEDL</name>
<dbReference type="Pfam" id="PF00072">
    <property type="entry name" value="Response_reg"/>
    <property type="match status" value="1"/>
</dbReference>
<dbReference type="SUPFAM" id="SSF46894">
    <property type="entry name" value="C-terminal effector domain of the bipartite response regulators"/>
    <property type="match status" value="1"/>
</dbReference>
<keyword evidence="2" id="KW-0418">Kinase</keyword>
<sequence length="577" mass="63854">MSSVLVVDNQPIVRDGLRALLERLGHQLLAEVDNGQDALLQCRLLRPQVVIVELLVPRLGGLDLLRRLRASHAGVRLLVFSAQEPGIYAARSLQAGADAYVSKAEAIEELRNALHAVSHGRSYFPSTATHPATPAVAPAGKDELAQLSARELSVLQLLSQGLSSKEIAEQLSLSYKTVSTYKVRLYQKLGVDSHFQLLEVARGHGMFAGQEPGRTTAEALDPALMREYGLLRGLLDSAPYPMFVRDLQGRLLMCNQRYLAHAGATFEQIQGHTLSEARWLPAGMRERAQNRLREAILREEPFVMETVIEHAGVPTSMFAWCTPFRDESGNQVAMLGGMRDLTERDRMLVSLRHEGAQARLQSTLKSSSLVAINNELRIGLERMQEAIHMARPATADSTLPALDALVVEIDRMGRSLDRINALASVERHELQTQAQAHQLGTLTEEILAPHRHQLALLDCTLDLGAGLRALARAWIDAHHYRKLLDCLFEQVRQGPLPAQLDLRVMTRILPRGWLCLSLELSPWYESTETDSAASWAFAELQHVLQVLHGSGRSIPAQSGMASTWHMELELPLALSDA</sequence>
<dbReference type="InterPro" id="IPR016032">
    <property type="entry name" value="Sig_transdc_resp-reg_C-effctor"/>
</dbReference>
<evidence type="ECO:0000259" key="7">
    <source>
        <dbReference type="PROSITE" id="PS50043"/>
    </source>
</evidence>
<dbReference type="InterPro" id="IPR000014">
    <property type="entry name" value="PAS"/>
</dbReference>
<dbReference type="InterPro" id="IPR058245">
    <property type="entry name" value="NreC/VraR/RcsB-like_REC"/>
</dbReference>
<dbReference type="CDD" id="cd17535">
    <property type="entry name" value="REC_NarL-like"/>
    <property type="match status" value="1"/>
</dbReference>
<evidence type="ECO:0000259" key="8">
    <source>
        <dbReference type="PROSITE" id="PS50110"/>
    </source>
</evidence>
<dbReference type="PRINTS" id="PR00038">
    <property type="entry name" value="HTHLUXR"/>
</dbReference>
<evidence type="ECO:0000256" key="5">
    <source>
        <dbReference type="ARBA" id="ARBA00023163"/>
    </source>
</evidence>
<dbReference type="GO" id="GO:0006355">
    <property type="term" value="P:regulation of DNA-templated transcription"/>
    <property type="evidence" value="ECO:0007669"/>
    <property type="project" value="InterPro"/>
</dbReference>
<evidence type="ECO:0000256" key="1">
    <source>
        <dbReference type="ARBA" id="ARBA00022553"/>
    </source>
</evidence>
<dbReference type="SMART" id="SM00091">
    <property type="entry name" value="PAS"/>
    <property type="match status" value="1"/>
</dbReference>
<dbReference type="InterPro" id="IPR013656">
    <property type="entry name" value="PAS_4"/>
</dbReference>
<dbReference type="SUPFAM" id="SSF52172">
    <property type="entry name" value="CheY-like"/>
    <property type="match status" value="1"/>
</dbReference>
<evidence type="ECO:0000256" key="4">
    <source>
        <dbReference type="ARBA" id="ARBA00023125"/>
    </source>
</evidence>
<dbReference type="PANTHER" id="PTHR43214">
    <property type="entry name" value="TWO-COMPONENT RESPONSE REGULATOR"/>
    <property type="match status" value="1"/>
</dbReference>
<dbReference type="CDD" id="cd00130">
    <property type="entry name" value="PAS"/>
    <property type="match status" value="1"/>
</dbReference>
<dbReference type="PANTHER" id="PTHR43214:SF41">
    <property type="entry name" value="NITRATE_NITRITE RESPONSE REGULATOR PROTEIN NARP"/>
    <property type="match status" value="1"/>
</dbReference>
<evidence type="ECO:0000256" key="3">
    <source>
        <dbReference type="ARBA" id="ARBA00023015"/>
    </source>
</evidence>
<dbReference type="InterPro" id="IPR000792">
    <property type="entry name" value="Tscrpt_reg_LuxR_C"/>
</dbReference>
<feature type="domain" description="PAS" evidence="9">
    <location>
        <begin position="227"/>
        <end position="299"/>
    </location>
</feature>
<dbReference type="InterPro" id="IPR011006">
    <property type="entry name" value="CheY-like_superfamily"/>
</dbReference>
<evidence type="ECO:0000259" key="9">
    <source>
        <dbReference type="PROSITE" id="PS50112"/>
    </source>
</evidence>
<dbReference type="SMART" id="SM00448">
    <property type="entry name" value="REC"/>
    <property type="match status" value="1"/>
</dbReference>
<evidence type="ECO:0000313" key="11">
    <source>
        <dbReference type="Proteomes" id="UP000256503"/>
    </source>
</evidence>
<dbReference type="PROSITE" id="PS50110">
    <property type="entry name" value="RESPONSE_REGULATORY"/>
    <property type="match status" value="1"/>
</dbReference>
<dbReference type="GO" id="GO:0003677">
    <property type="term" value="F:DNA binding"/>
    <property type="evidence" value="ECO:0007669"/>
    <property type="project" value="UniProtKB-KW"/>
</dbReference>
<dbReference type="InterPro" id="IPR035965">
    <property type="entry name" value="PAS-like_dom_sf"/>
</dbReference>
<dbReference type="SMART" id="SM00421">
    <property type="entry name" value="HTH_LUXR"/>
    <property type="match status" value="1"/>
</dbReference>
<dbReference type="GO" id="GO:0000160">
    <property type="term" value="P:phosphorelay signal transduction system"/>
    <property type="evidence" value="ECO:0007669"/>
    <property type="project" value="InterPro"/>
</dbReference>
<dbReference type="InterPro" id="IPR039420">
    <property type="entry name" value="WalR-like"/>
</dbReference>
<accession>A0AAD0QUE2</accession>
<dbReference type="CDD" id="cd06170">
    <property type="entry name" value="LuxR_C_like"/>
    <property type="match status" value="1"/>
</dbReference>
<dbReference type="GeneID" id="49612359"/>
<dbReference type="AlphaFoldDB" id="A0AAD0QUE2"/>
<dbReference type="NCBIfam" id="TIGR00229">
    <property type="entry name" value="sensory_box"/>
    <property type="match status" value="1"/>
</dbReference>